<organism evidence="1 2">
    <name type="scientific">Escherichia phage IMM-002</name>
    <dbReference type="NCBI Taxonomy" id="2041760"/>
    <lineage>
        <taxon>Viruses</taxon>
        <taxon>Duplodnaviria</taxon>
        <taxon>Heunggongvirae</taxon>
        <taxon>Uroviricota</taxon>
        <taxon>Caudoviricetes</taxon>
        <taxon>Autographivirales</taxon>
        <taxon>Autotranscriptaviridae</taxon>
        <taxon>Studiervirinae</taxon>
        <taxon>Kayfunavirus</taxon>
        <taxon>Kayfunavirus IMM002</taxon>
    </lineage>
</organism>
<reference evidence="1 2" key="1">
    <citation type="submission" date="2017-08" db="EMBL/GenBank/DDBJ databases">
        <title>Genomic analysis reveals CRISPR-Cas mediated host-pathogen interaction between enterotoxigenic Escherichia coli and phages.</title>
        <authorList>
            <person name="Chakraborty S."/>
            <person name="Begum Y.A."/>
            <person name="Qadri F."/>
            <person name="Camilli A."/>
        </authorList>
    </citation>
    <scope>NUCLEOTIDE SEQUENCE [LARGE SCALE GENOMIC DNA]</scope>
</reference>
<evidence type="ECO:0000313" key="2">
    <source>
        <dbReference type="Proteomes" id="UP000275089"/>
    </source>
</evidence>
<protein>
    <submittedName>
        <fullName evidence="1">Putative allantoate permease</fullName>
    </submittedName>
</protein>
<accession>A0A384WII9</accession>
<sequence length="96" mass="10012">MLTPVLRIARPTDDLVAVDSFLTFRSLIPLVSLVSAPSSAPMSTLATSSLRGAGSGAAVDGFGVLIFGLKHIVPPLVELNVVLQALTLSDRRVQSV</sequence>
<name>A0A384WII9_9CAUD</name>
<dbReference type="EMBL" id="MF630921">
    <property type="protein sequence ID" value="ATI17011.1"/>
    <property type="molecule type" value="Genomic_DNA"/>
</dbReference>
<proteinExistence type="predicted"/>
<dbReference type="KEGG" id="vg:55003953"/>
<evidence type="ECO:0000313" key="1">
    <source>
        <dbReference type="EMBL" id="ATI17011.1"/>
    </source>
</evidence>
<keyword evidence="2" id="KW-1185">Reference proteome</keyword>
<dbReference type="Proteomes" id="UP000275089">
    <property type="component" value="Segment"/>
</dbReference>
<dbReference type="GeneID" id="55003953"/>
<dbReference type="RefSeq" id="YP_009812880.1">
    <property type="nucleotide sequence ID" value="NC_048071.1"/>
</dbReference>